<name>A0ABT0GK91_9GAMM</name>
<dbReference type="PANTHER" id="PTHR43463">
    <property type="entry name" value="NICOTINATE-NUCLEOTIDE--DIMETHYLBENZIMIDAZOLE PHOSPHORIBOSYLTRANSFERASE"/>
    <property type="match status" value="1"/>
</dbReference>
<dbReference type="SUPFAM" id="SSF52733">
    <property type="entry name" value="Nicotinate mononucleotide:5,6-dimethylbenzimidazole phosphoribosyltransferase (CobT)"/>
    <property type="match status" value="1"/>
</dbReference>
<protein>
    <recommendedName>
        <fullName evidence="4 10">Nicotinate-nucleotide--dimethylbenzimidazole phosphoribosyltransferase</fullName>
        <shortName evidence="10">NN:DBI PRT</shortName>
        <ecNumber evidence="3 10">2.4.2.21</ecNumber>
    </recommendedName>
    <alternativeName>
        <fullName evidence="8 10">N(1)-alpha-phosphoribosyltransferase</fullName>
    </alternativeName>
</protein>
<evidence type="ECO:0000256" key="1">
    <source>
        <dbReference type="ARBA" id="ARBA00005049"/>
    </source>
</evidence>
<organism evidence="11 12">
    <name type="scientific">Pseudomarimonas salicorniae</name>
    <dbReference type="NCBI Taxonomy" id="2933270"/>
    <lineage>
        <taxon>Bacteria</taxon>
        <taxon>Pseudomonadati</taxon>
        <taxon>Pseudomonadota</taxon>
        <taxon>Gammaproteobacteria</taxon>
        <taxon>Lysobacterales</taxon>
        <taxon>Lysobacteraceae</taxon>
        <taxon>Pseudomarimonas</taxon>
    </lineage>
</organism>
<evidence type="ECO:0000256" key="5">
    <source>
        <dbReference type="ARBA" id="ARBA00022573"/>
    </source>
</evidence>
<keyword evidence="7 10" id="KW-0808">Transferase</keyword>
<evidence type="ECO:0000256" key="4">
    <source>
        <dbReference type="ARBA" id="ARBA00015486"/>
    </source>
</evidence>
<evidence type="ECO:0000256" key="10">
    <source>
        <dbReference type="HAMAP-Rule" id="MF_00230"/>
    </source>
</evidence>
<keyword evidence="6 10" id="KW-0328">Glycosyltransferase</keyword>
<evidence type="ECO:0000256" key="2">
    <source>
        <dbReference type="ARBA" id="ARBA00007110"/>
    </source>
</evidence>
<dbReference type="InterPro" id="IPR003200">
    <property type="entry name" value="Nict_dMeBzImd_PRibTrfase"/>
</dbReference>
<keyword evidence="5 10" id="KW-0169">Cobalamin biosynthesis</keyword>
<evidence type="ECO:0000256" key="6">
    <source>
        <dbReference type="ARBA" id="ARBA00022676"/>
    </source>
</evidence>
<dbReference type="RefSeq" id="WP_248210651.1">
    <property type="nucleotide sequence ID" value="NZ_JALNMH010000012.1"/>
</dbReference>
<dbReference type="EMBL" id="JALNMH010000012">
    <property type="protein sequence ID" value="MCK7594951.1"/>
    <property type="molecule type" value="Genomic_DNA"/>
</dbReference>
<proteinExistence type="inferred from homology"/>
<comment type="catalytic activity">
    <reaction evidence="9 10">
        <text>5,6-dimethylbenzimidazole + nicotinate beta-D-ribonucleotide = alpha-ribazole 5'-phosphate + nicotinate + H(+)</text>
        <dbReference type="Rhea" id="RHEA:11196"/>
        <dbReference type="ChEBI" id="CHEBI:15378"/>
        <dbReference type="ChEBI" id="CHEBI:15890"/>
        <dbReference type="ChEBI" id="CHEBI:32544"/>
        <dbReference type="ChEBI" id="CHEBI:57502"/>
        <dbReference type="ChEBI" id="CHEBI:57918"/>
        <dbReference type="EC" id="2.4.2.21"/>
    </reaction>
</comment>
<dbReference type="Gene3D" id="3.40.50.10210">
    <property type="match status" value="1"/>
</dbReference>
<keyword evidence="12" id="KW-1185">Reference proteome</keyword>
<comment type="caution">
    <text evidence="11">The sequence shown here is derived from an EMBL/GenBank/DDBJ whole genome shotgun (WGS) entry which is preliminary data.</text>
</comment>
<dbReference type="EC" id="2.4.2.21" evidence="3 10"/>
<comment type="function">
    <text evidence="10">Catalyzes the synthesis of alpha-ribazole-5'-phosphate from nicotinate mononucleotide (NAMN) and 5,6-dimethylbenzimidazole (DMB).</text>
</comment>
<dbReference type="InterPro" id="IPR036087">
    <property type="entry name" value="Nict_dMeBzImd_PRibTrfase_sf"/>
</dbReference>
<dbReference type="InterPro" id="IPR023195">
    <property type="entry name" value="Nict_dMeBzImd_PRibTrfase_N"/>
</dbReference>
<dbReference type="NCBIfam" id="NF000996">
    <property type="entry name" value="PRK00105.1"/>
    <property type="match status" value="1"/>
</dbReference>
<evidence type="ECO:0000313" key="12">
    <source>
        <dbReference type="Proteomes" id="UP001431449"/>
    </source>
</evidence>
<dbReference type="CDD" id="cd02439">
    <property type="entry name" value="DMB-PRT_CobT"/>
    <property type="match status" value="1"/>
</dbReference>
<sequence length="344" mass="35191">MPAPITALDWRGPLADAVRAELDSKTKPPGSLGRLETLALQLALIQNVPRPRLDSARCLVFAADHGVAAQGVSPYPQAVTAQMVANFLAGGAAISVLAREFDCALSVVDCGVLSAQPTPHPQLLDRRLGAGTASLLEGPALSPQQVETALANGAALIDALPARAYAFGEMGIGNTTSAAALMHASTALDAAQCTGRGTGLDDPGLARKQAVVADAVARQGRSEDPRLLLSRYGGFEIATLCGAMLGAAAARSVVLVDGFIATAAAAMALRIDRALRGYLVFAHVSAEAPHARWLAELQAEPLLDLGLRLGEGSGAILGLPLLRAACALLADMATFAGAGVTERT</sequence>
<accession>A0ABT0GK91</accession>
<evidence type="ECO:0000256" key="3">
    <source>
        <dbReference type="ARBA" id="ARBA00011991"/>
    </source>
</evidence>
<dbReference type="NCBIfam" id="TIGR03160">
    <property type="entry name" value="cobT_DBIPRT"/>
    <property type="match status" value="1"/>
</dbReference>
<dbReference type="HAMAP" id="MF_00230">
    <property type="entry name" value="CobT"/>
    <property type="match status" value="1"/>
</dbReference>
<evidence type="ECO:0000256" key="7">
    <source>
        <dbReference type="ARBA" id="ARBA00022679"/>
    </source>
</evidence>
<gene>
    <name evidence="10 11" type="primary">cobT</name>
    <name evidence="11" type="ORF">M0G41_14880</name>
</gene>
<dbReference type="Pfam" id="PF02277">
    <property type="entry name" value="DBI_PRT"/>
    <property type="match status" value="1"/>
</dbReference>
<evidence type="ECO:0000256" key="8">
    <source>
        <dbReference type="ARBA" id="ARBA00030686"/>
    </source>
</evidence>
<feature type="active site" description="Proton acceptor" evidence="10">
    <location>
        <position position="311"/>
    </location>
</feature>
<dbReference type="PANTHER" id="PTHR43463:SF1">
    <property type="entry name" value="NICOTINATE-NUCLEOTIDE--DIMETHYLBENZIMIDAZOLE PHOSPHORIBOSYLTRANSFERASE"/>
    <property type="match status" value="1"/>
</dbReference>
<dbReference type="Proteomes" id="UP001431449">
    <property type="component" value="Unassembled WGS sequence"/>
</dbReference>
<comment type="similarity">
    <text evidence="2 10">Belongs to the CobT family.</text>
</comment>
<evidence type="ECO:0000256" key="9">
    <source>
        <dbReference type="ARBA" id="ARBA00047340"/>
    </source>
</evidence>
<dbReference type="Gene3D" id="1.10.1610.10">
    <property type="match status" value="1"/>
</dbReference>
<dbReference type="InterPro" id="IPR017846">
    <property type="entry name" value="Nict_dMeBzImd_PRibTrfase_bact"/>
</dbReference>
<dbReference type="GO" id="GO:0008939">
    <property type="term" value="F:nicotinate-nucleotide-dimethylbenzimidazole phosphoribosyltransferase activity"/>
    <property type="evidence" value="ECO:0007669"/>
    <property type="project" value="UniProtKB-EC"/>
</dbReference>
<reference evidence="11" key="1">
    <citation type="submission" date="2022-04" db="EMBL/GenBank/DDBJ databases">
        <title>Lysobacter sp. CAU 1642 isolated from sea sand.</title>
        <authorList>
            <person name="Kim W."/>
        </authorList>
    </citation>
    <scope>NUCLEOTIDE SEQUENCE</scope>
    <source>
        <strain evidence="11">CAU 1642</strain>
    </source>
</reference>
<comment type="pathway">
    <text evidence="1 10">Nucleoside biosynthesis; alpha-ribazole biosynthesis; alpha-ribazole from 5,6-dimethylbenzimidazole: step 1/2.</text>
</comment>
<evidence type="ECO:0000313" key="11">
    <source>
        <dbReference type="EMBL" id="MCK7594951.1"/>
    </source>
</evidence>